<dbReference type="GO" id="GO:0015031">
    <property type="term" value="P:protein transport"/>
    <property type="evidence" value="ECO:0007669"/>
    <property type="project" value="UniProtKB-KW"/>
</dbReference>
<dbReference type="AlphaFoldDB" id="B3MR70"/>
<evidence type="ECO:0000259" key="8">
    <source>
        <dbReference type="Pfam" id="PF10568"/>
    </source>
</evidence>
<reference evidence="10 11" key="1">
    <citation type="journal article" date="2007" name="Nature">
        <title>Evolution of genes and genomes on the Drosophila phylogeny.</title>
        <authorList>
            <consortium name="Drosophila 12 Genomes Consortium"/>
            <person name="Clark A.G."/>
            <person name="Eisen M.B."/>
            <person name="Smith D.R."/>
            <person name="Bergman C.M."/>
            <person name="Oliver B."/>
            <person name="Markow T.A."/>
            <person name="Kaufman T.C."/>
            <person name="Kellis M."/>
            <person name="Gelbart W."/>
            <person name="Iyer V.N."/>
            <person name="Pollard D.A."/>
            <person name="Sackton T.B."/>
            <person name="Larracuente A.M."/>
            <person name="Singh N.D."/>
            <person name="Abad J.P."/>
            <person name="Abt D.N."/>
            <person name="Adryan B."/>
            <person name="Aguade M."/>
            <person name="Akashi H."/>
            <person name="Anderson W.W."/>
            <person name="Aquadro C.F."/>
            <person name="Ardell D.H."/>
            <person name="Arguello R."/>
            <person name="Artieri C.G."/>
            <person name="Barbash D.A."/>
            <person name="Barker D."/>
            <person name="Barsanti P."/>
            <person name="Batterham P."/>
            <person name="Batzoglou S."/>
            <person name="Begun D."/>
            <person name="Bhutkar A."/>
            <person name="Blanco E."/>
            <person name="Bosak S.A."/>
            <person name="Bradley R.K."/>
            <person name="Brand A.D."/>
            <person name="Brent M.R."/>
            <person name="Brooks A.N."/>
            <person name="Brown R.H."/>
            <person name="Butlin R.K."/>
            <person name="Caggese C."/>
            <person name="Calvi B.R."/>
            <person name="Bernardo de Carvalho A."/>
            <person name="Caspi A."/>
            <person name="Castrezana S."/>
            <person name="Celniker S.E."/>
            <person name="Chang J.L."/>
            <person name="Chapple C."/>
            <person name="Chatterji S."/>
            <person name="Chinwalla A."/>
            <person name="Civetta A."/>
            <person name="Clifton S.W."/>
            <person name="Comeron J.M."/>
            <person name="Costello J.C."/>
            <person name="Coyne J.A."/>
            <person name="Daub J."/>
            <person name="David R.G."/>
            <person name="Delcher A.L."/>
            <person name="Delehaunty K."/>
            <person name="Do C.B."/>
            <person name="Ebling H."/>
            <person name="Edwards K."/>
            <person name="Eickbush T."/>
            <person name="Evans J.D."/>
            <person name="Filipski A."/>
            <person name="Findeiss S."/>
            <person name="Freyhult E."/>
            <person name="Fulton L."/>
            <person name="Fulton R."/>
            <person name="Garcia A.C."/>
            <person name="Gardiner A."/>
            <person name="Garfield D.A."/>
            <person name="Garvin B.E."/>
            <person name="Gibson G."/>
            <person name="Gilbert D."/>
            <person name="Gnerre S."/>
            <person name="Godfrey J."/>
            <person name="Good R."/>
            <person name="Gotea V."/>
            <person name="Gravely B."/>
            <person name="Greenberg A.J."/>
            <person name="Griffiths-Jones S."/>
            <person name="Gross S."/>
            <person name="Guigo R."/>
            <person name="Gustafson E.A."/>
            <person name="Haerty W."/>
            <person name="Hahn M.W."/>
            <person name="Halligan D.L."/>
            <person name="Halpern A.L."/>
            <person name="Halter G.M."/>
            <person name="Han M.V."/>
            <person name="Heger A."/>
            <person name="Hillier L."/>
            <person name="Hinrichs A.S."/>
            <person name="Holmes I."/>
            <person name="Hoskins R.A."/>
            <person name="Hubisz M.J."/>
            <person name="Hultmark D."/>
            <person name="Huntley M.A."/>
            <person name="Jaffe D.B."/>
            <person name="Jagadeeshan S."/>
            <person name="Jeck W.R."/>
            <person name="Johnson J."/>
            <person name="Jones C.D."/>
            <person name="Jordan W.C."/>
            <person name="Karpen G.H."/>
            <person name="Kataoka E."/>
            <person name="Keightley P.D."/>
            <person name="Kheradpour P."/>
            <person name="Kirkness E.F."/>
            <person name="Koerich L.B."/>
            <person name="Kristiansen K."/>
            <person name="Kudrna D."/>
            <person name="Kulathinal R.J."/>
            <person name="Kumar S."/>
            <person name="Kwok R."/>
            <person name="Lander E."/>
            <person name="Langley C.H."/>
            <person name="Lapoint R."/>
            <person name="Lazzaro B.P."/>
            <person name="Lee S.J."/>
            <person name="Levesque L."/>
            <person name="Li R."/>
            <person name="Lin C.F."/>
            <person name="Lin M.F."/>
            <person name="Lindblad-Toh K."/>
            <person name="Llopart A."/>
            <person name="Long M."/>
            <person name="Low L."/>
            <person name="Lozovsky E."/>
            <person name="Lu J."/>
            <person name="Luo M."/>
            <person name="Machado C.A."/>
            <person name="Makalowski W."/>
            <person name="Marzo M."/>
            <person name="Matsuda M."/>
            <person name="Matzkin L."/>
            <person name="McAllister B."/>
            <person name="McBride C.S."/>
            <person name="McKernan B."/>
            <person name="McKernan K."/>
            <person name="Mendez-Lago M."/>
            <person name="Minx P."/>
            <person name="Mollenhauer M.U."/>
            <person name="Montooth K."/>
            <person name="Mount S.M."/>
            <person name="Mu X."/>
            <person name="Myers E."/>
            <person name="Negre B."/>
            <person name="Newfeld S."/>
            <person name="Nielsen R."/>
            <person name="Noor M.A."/>
            <person name="O'Grady P."/>
            <person name="Pachter L."/>
            <person name="Papaceit M."/>
            <person name="Parisi M.J."/>
            <person name="Parisi M."/>
            <person name="Parts L."/>
            <person name="Pedersen J.S."/>
            <person name="Pesole G."/>
            <person name="Phillippy A.M."/>
            <person name="Ponting C.P."/>
            <person name="Pop M."/>
            <person name="Porcelli D."/>
            <person name="Powell J.R."/>
            <person name="Prohaska S."/>
            <person name="Pruitt K."/>
            <person name="Puig M."/>
            <person name="Quesneville H."/>
            <person name="Ram K.R."/>
            <person name="Rand D."/>
            <person name="Rasmussen M.D."/>
            <person name="Reed L.K."/>
            <person name="Reenan R."/>
            <person name="Reily A."/>
            <person name="Remington K.A."/>
            <person name="Rieger T.T."/>
            <person name="Ritchie M.G."/>
            <person name="Robin C."/>
            <person name="Rogers Y.H."/>
            <person name="Rohde C."/>
            <person name="Rozas J."/>
            <person name="Rubenfield M.J."/>
            <person name="Ruiz A."/>
            <person name="Russo S."/>
            <person name="Salzberg S.L."/>
            <person name="Sanchez-Gracia A."/>
            <person name="Saranga D.J."/>
            <person name="Sato H."/>
            <person name="Schaeffer S.W."/>
            <person name="Schatz M.C."/>
            <person name="Schlenke T."/>
            <person name="Schwartz R."/>
            <person name="Segarra C."/>
            <person name="Singh R.S."/>
            <person name="Sirot L."/>
            <person name="Sirota M."/>
            <person name="Sisneros N.B."/>
            <person name="Smith C.D."/>
            <person name="Smith T.F."/>
            <person name="Spieth J."/>
            <person name="Stage D.E."/>
            <person name="Stark A."/>
            <person name="Stephan W."/>
            <person name="Strausberg R.L."/>
            <person name="Strempel S."/>
            <person name="Sturgill D."/>
            <person name="Sutton G."/>
            <person name="Sutton G.G."/>
            <person name="Tao W."/>
            <person name="Teichmann S."/>
            <person name="Tobari Y.N."/>
            <person name="Tomimura Y."/>
            <person name="Tsolas J.M."/>
            <person name="Valente V.L."/>
            <person name="Venter E."/>
            <person name="Venter J.C."/>
            <person name="Vicario S."/>
            <person name="Vieira F.G."/>
            <person name="Vilella A.J."/>
            <person name="Villasante A."/>
            <person name="Walenz B."/>
            <person name="Wang J."/>
            <person name="Wasserman M."/>
            <person name="Watts T."/>
            <person name="Wilson D."/>
            <person name="Wilson R.K."/>
            <person name="Wing R.A."/>
            <person name="Wolfner M.F."/>
            <person name="Wong A."/>
            <person name="Wong G.K."/>
            <person name="Wu C.I."/>
            <person name="Wu G."/>
            <person name="Yamamoto D."/>
            <person name="Yang H.P."/>
            <person name="Yang S.P."/>
            <person name="Yorke J.A."/>
            <person name="Yoshida K."/>
            <person name="Zdobnov E."/>
            <person name="Zhang P."/>
            <person name="Zhang Y."/>
            <person name="Zimin A.V."/>
            <person name="Baldwin J."/>
            <person name="Abdouelleil A."/>
            <person name="Abdulkadir J."/>
            <person name="Abebe A."/>
            <person name="Abera B."/>
            <person name="Abreu J."/>
            <person name="Acer S.C."/>
            <person name="Aftuck L."/>
            <person name="Alexander A."/>
            <person name="An P."/>
            <person name="Anderson E."/>
            <person name="Anderson S."/>
            <person name="Arachi H."/>
            <person name="Azer M."/>
            <person name="Bachantsang P."/>
            <person name="Barry A."/>
            <person name="Bayul T."/>
            <person name="Berlin A."/>
            <person name="Bessette D."/>
            <person name="Bloom T."/>
            <person name="Blye J."/>
            <person name="Boguslavskiy L."/>
            <person name="Bonnet C."/>
            <person name="Boukhgalter B."/>
            <person name="Bourzgui I."/>
            <person name="Brown A."/>
            <person name="Cahill P."/>
            <person name="Channer S."/>
            <person name="Cheshatsang Y."/>
            <person name="Chuda L."/>
            <person name="Citroen M."/>
            <person name="Collymore A."/>
            <person name="Cooke P."/>
            <person name="Costello M."/>
            <person name="D'Aco K."/>
            <person name="Daza R."/>
            <person name="De Haan G."/>
            <person name="DeGray S."/>
            <person name="DeMaso C."/>
            <person name="Dhargay N."/>
            <person name="Dooley K."/>
            <person name="Dooley E."/>
            <person name="Doricent M."/>
            <person name="Dorje P."/>
            <person name="Dorjee K."/>
            <person name="Dupes A."/>
            <person name="Elong R."/>
            <person name="Falk J."/>
            <person name="Farina A."/>
            <person name="Faro S."/>
            <person name="Ferguson D."/>
            <person name="Fisher S."/>
            <person name="Foley C.D."/>
            <person name="Franke A."/>
            <person name="Friedrich D."/>
            <person name="Gadbois L."/>
            <person name="Gearin G."/>
            <person name="Gearin C.R."/>
            <person name="Giannoukos G."/>
            <person name="Goode T."/>
            <person name="Graham J."/>
            <person name="Grandbois E."/>
            <person name="Grewal S."/>
            <person name="Gyaltsen K."/>
            <person name="Hafez N."/>
            <person name="Hagos B."/>
            <person name="Hall J."/>
            <person name="Henson C."/>
            <person name="Hollinger A."/>
            <person name="Honan T."/>
            <person name="Huard M.D."/>
            <person name="Hughes L."/>
            <person name="Hurhula B."/>
            <person name="Husby M.E."/>
            <person name="Kamat A."/>
            <person name="Kanga B."/>
            <person name="Kashin S."/>
            <person name="Khazanovich D."/>
            <person name="Kisner P."/>
            <person name="Lance K."/>
            <person name="Lara M."/>
            <person name="Lee W."/>
            <person name="Lennon N."/>
            <person name="Letendre F."/>
            <person name="LeVine R."/>
            <person name="Lipovsky A."/>
            <person name="Liu X."/>
            <person name="Liu J."/>
            <person name="Liu S."/>
            <person name="Lokyitsang T."/>
            <person name="Lokyitsang Y."/>
            <person name="Lubonja R."/>
            <person name="Lui A."/>
            <person name="MacDonald P."/>
            <person name="Magnisalis V."/>
            <person name="Maru K."/>
            <person name="Matthews C."/>
            <person name="McCusker W."/>
            <person name="McDonough S."/>
            <person name="Mehta T."/>
            <person name="Meldrim J."/>
            <person name="Meneus L."/>
            <person name="Mihai O."/>
            <person name="Mihalev A."/>
            <person name="Mihova T."/>
            <person name="Mittelman R."/>
            <person name="Mlenga V."/>
            <person name="Montmayeur A."/>
            <person name="Mulrain L."/>
            <person name="Navidi A."/>
            <person name="Naylor J."/>
            <person name="Negash T."/>
            <person name="Nguyen T."/>
            <person name="Nguyen N."/>
            <person name="Nicol R."/>
            <person name="Norbu C."/>
            <person name="Norbu N."/>
            <person name="Novod N."/>
            <person name="O'Neill B."/>
            <person name="Osman S."/>
            <person name="Markiewicz E."/>
            <person name="Oyono O.L."/>
            <person name="Patti C."/>
            <person name="Phunkhang P."/>
            <person name="Pierre F."/>
            <person name="Priest M."/>
            <person name="Raghuraman S."/>
            <person name="Rege F."/>
            <person name="Reyes R."/>
            <person name="Rise C."/>
            <person name="Rogov P."/>
            <person name="Ross K."/>
            <person name="Ryan E."/>
            <person name="Settipalli S."/>
            <person name="Shea T."/>
            <person name="Sherpa N."/>
            <person name="Shi L."/>
            <person name="Shih D."/>
            <person name="Sparrow T."/>
            <person name="Spaulding J."/>
            <person name="Stalker J."/>
            <person name="Stange-Thomann N."/>
            <person name="Stavropoulos S."/>
            <person name="Stone C."/>
            <person name="Strader C."/>
            <person name="Tesfaye S."/>
            <person name="Thomson T."/>
            <person name="Thoulutsang Y."/>
            <person name="Thoulutsang D."/>
            <person name="Topham K."/>
            <person name="Topping I."/>
            <person name="Tsamla T."/>
            <person name="Vassiliev H."/>
            <person name="Vo A."/>
            <person name="Wangchuk T."/>
            <person name="Wangdi T."/>
            <person name="Weiand M."/>
            <person name="Wilkinson J."/>
            <person name="Wilson A."/>
            <person name="Yadav S."/>
            <person name="Young G."/>
            <person name="Yu Q."/>
            <person name="Zembek L."/>
            <person name="Zhong D."/>
            <person name="Zimmer A."/>
            <person name="Zwirko Z."/>
            <person name="Jaffe D.B."/>
            <person name="Alvarez P."/>
            <person name="Brockman W."/>
            <person name="Butler J."/>
            <person name="Chin C."/>
            <person name="Gnerre S."/>
            <person name="Grabherr M."/>
            <person name="Kleber M."/>
            <person name="Mauceli E."/>
            <person name="MacCallum I."/>
        </authorList>
    </citation>
    <scope>NUCLEOTIDE SEQUENCE [LARGE SCALE GENOMIC DNA]</scope>
    <source>
        <strain evidence="11">Tucson 14024-0371.13</strain>
    </source>
</reference>
<evidence type="ECO:0000256" key="7">
    <source>
        <dbReference type="SAM" id="MobiDB-lite"/>
    </source>
</evidence>
<dbReference type="STRING" id="7217.B3MR70"/>
<evidence type="ECO:0000256" key="4">
    <source>
        <dbReference type="ARBA" id="ARBA00022927"/>
    </source>
</evidence>
<protein>
    <recommendedName>
        <fullName evidence="12">Metaxin glutathione S-transferase domain-containing protein</fullName>
    </recommendedName>
</protein>
<sequence length="307" mass="34751">MNSNPRLAPAMRQSSQARDRPEKDRDENAWPKEAQLHQPPEQTQLLLAERASGLAVKAYLLQCGLPFLERISDHAEFMSPGGRLTRLPLLRLGPVRVLSEFGPIAAHVEATQPGHCLDGWLAEEQRDEMRCLASYVENVFSLAEIHFSFMDTLNYQLYTGPRSGAAHPWPLCLLRRFAKQREANRLLKVYQWTTLDPDEVLHEVSLCCGALVAKLEENEAGAKYFFGARPCQLDALVFGHVAAILSTRMPNMEMTDLLYGFPRLIAHCRRIDNSLFQGQLLAEEGEDLLDDQEEEEEEGATEQHKQN</sequence>
<dbReference type="InParanoid" id="B3MR70"/>
<evidence type="ECO:0008006" key="12">
    <source>
        <dbReference type="Google" id="ProtNLM"/>
    </source>
</evidence>
<dbReference type="PANTHER" id="PTHR12289">
    <property type="entry name" value="METAXIN RELATED"/>
    <property type="match status" value="1"/>
</dbReference>
<proteinExistence type="predicted"/>
<dbReference type="Pfam" id="PF17171">
    <property type="entry name" value="GST_C_6"/>
    <property type="match status" value="1"/>
</dbReference>
<dbReference type="Pfam" id="PF10568">
    <property type="entry name" value="Tom37"/>
    <property type="match status" value="1"/>
</dbReference>
<feature type="compositionally biased region" description="Acidic residues" evidence="7">
    <location>
        <begin position="286"/>
        <end position="300"/>
    </location>
</feature>
<evidence type="ECO:0000256" key="1">
    <source>
        <dbReference type="ARBA" id="ARBA00004294"/>
    </source>
</evidence>
<dbReference type="InterPro" id="IPR033468">
    <property type="entry name" value="Metaxin_GST"/>
</dbReference>
<dbReference type="GO" id="GO:0001401">
    <property type="term" value="C:SAM complex"/>
    <property type="evidence" value="ECO:0007669"/>
    <property type="project" value="InterPro"/>
</dbReference>
<feature type="region of interest" description="Disordered" evidence="7">
    <location>
        <begin position="1"/>
        <end position="40"/>
    </location>
</feature>
<keyword evidence="6" id="KW-0472">Membrane</keyword>
<dbReference type="GeneID" id="6503910"/>
<evidence type="ECO:0000313" key="11">
    <source>
        <dbReference type="Proteomes" id="UP000007801"/>
    </source>
</evidence>
<dbReference type="OrthoDB" id="198787at2759"/>
<keyword evidence="3" id="KW-1000">Mitochondrion outer membrane</keyword>
<dbReference type="InterPro" id="IPR050931">
    <property type="entry name" value="Mito_Protein_Transport_Metaxin"/>
</dbReference>
<evidence type="ECO:0000256" key="5">
    <source>
        <dbReference type="ARBA" id="ARBA00023128"/>
    </source>
</evidence>
<dbReference type="FunCoup" id="B3MR70">
    <property type="interactions" value="772"/>
</dbReference>
<dbReference type="eggNOG" id="KOG3027">
    <property type="taxonomic scope" value="Eukaryota"/>
</dbReference>
<organism evidence="10 11">
    <name type="scientific">Drosophila ananassae</name>
    <name type="common">Fruit fly</name>
    <dbReference type="NCBI Taxonomy" id="7217"/>
    <lineage>
        <taxon>Eukaryota</taxon>
        <taxon>Metazoa</taxon>
        <taxon>Ecdysozoa</taxon>
        <taxon>Arthropoda</taxon>
        <taxon>Hexapoda</taxon>
        <taxon>Insecta</taxon>
        <taxon>Pterygota</taxon>
        <taxon>Neoptera</taxon>
        <taxon>Endopterygota</taxon>
        <taxon>Diptera</taxon>
        <taxon>Brachycera</taxon>
        <taxon>Muscomorpha</taxon>
        <taxon>Ephydroidea</taxon>
        <taxon>Drosophilidae</taxon>
        <taxon>Drosophila</taxon>
        <taxon>Sophophora</taxon>
    </lineage>
</organism>
<gene>
    <name evidence="10" type="primary">Dana\GF21225</name>
    <name evidence="10" type="synonym">dana_GLEANR_4442</name>
    <name evidence="10" type="ORF">GF21225</name>
</gene>
<keyword evidence="4" id="KW-0653">Protein transport</keyword>
<dbReference type="InterPro" id="IPR019564">
    <property type="entry name" value="Sam37/metaxin_N"/>
</dbReference>
<name>B3MR70_DROAN</name>
<dbReference type="KEGG" id="dan:6503910"/>
<feature type="domain" description="Mitochondrial outer membrane transport complex Sam37/metaxin N-terminal" evidence="8">
    <location>
        <begin position="54"/>
        <end position="172"/>
    </location>
</feature>
<keyword evidence="5" id="KW-0496">Mitochondrion</keyword>
<dbReference type="PANTHER" id="PTHR12289:SF38">
    <property type="entry name" value="METAXIN-2"/>
    <property type="match status" value="1"/>
</dbReference>
<evidence type="ECO:0000259" key="9">
    <source>
        <dbReference type="Pfam" id="PF17171"/>
    </source>
</evidence>
<evidence type="ECO:0000256" key="6">
    <source>
        <dbReference type="ARBA" id="ARBA00023136"/>
    </source>
</evidence>
<evidence type="ECO:0000256" key="3">
    <source>
        <dbReference type="ARBA" id="ARBA00022787"/>
    </source>
</evidence>
<feature type="region of interest" description="Disordered" evidence="7">
    <location>
        <begin position="286"/>
        <end position="307"/>
    </location>
</feature>
<dbReference type="HOGENOM" id="CLU_044137_6_0_1"/>
<accession>B3MR70</accession>
<keyword evidence="2" id="KW-0813">Transport</keyword>
<keyword evidence="11" id="KW-1185">Reference proteome</keyword>
<dbReference type="GO" id="GO:0007005">
    <property type="term" value="P:mitochondrion organization"/>
    <property type="evidence" value="ECO:0007669"/>
    <property type="project" value="TreeGrafter"/>
</dbReference>
<feature type="compositionally biased region" description="Basic and acidic residues" evidence="7">
    <location>
        <begin position="17"/>
        <end position="30"/>
    </location>
</feature>
<evidence type="ECO:0000313" key="10">
    <source>
        <dbReference type="EMBL" id="EDV34275.2"/>
    </source>
</evidence>
<evidence type="ECO:0000256" key="2">
    <source>
        <dbReference type="ARBA" id="ARBA00022448"/>
    </source>
</evidence>
<dbReference type="Proteomes" id="UP000007801">
    <property type="component" value="Unassembled WGS sequence"/>
</dbReference>
<dbReference type="EMBL" id="CH902622">
    <property type="protein sequence ID" value="EDV34275.2"/>
    <property type="molecule type" value="Genomic_DNA"/>
</dbReference>
<feature type="domain" description="Metaxin glutathione S-transferase" evidence="9">
    <location>
        <begin position="207"/>
        <end position="271"/>
    </location>
</feature>
<comment type="subcellular location">
    <subcellularLocation>
        <location evidence="1">Mitochondrion outer membrane</location>
    </subcellularLocation>
</comment>